<dbReference type="HOGENOM" id="CLU_008645_1_0_0"/>
<evidence type="ECO:0000313" key="5">
    <source>
        <dbReference type="EMBL" id="ABJ82138.1"/>
    </source>
</evidence>
<keyword evidence="3" id="KW-0812">Transmembrane</keyword>
<sequence length="380" mass="39579">MQRGEKAENTEQGAHDGLQMYCRLSPMRIAWLLVVCAGVGCAQSLVTIAGTGTAGSSGDGGLGTQAQVNNPYGLTMGPDGALYFCEIGNHRVRRLDLKTNVISTAAGSGEKGYSGDGGPALGAALNEPYEVRFDRVGNMFIAEMQNHVVRRVDAKTRVISTVAGTGTAGFGGDGGPATAALLRQPHSIAFDGEGRLLICDIGNHRIRRVDLKSGKIETWAGTGERKPTPDGAPIAGTPLNGPRAITSDPEGNLYLVLREGNAVYRMDVRAGKIFHVAGTGESGYSGDGGPAKLAKLSGPKGIAWAPDGSLYLADTESHTIRRVDLKSGVITTVAGTGKRGDGPDGDARMCQLSRPHGIFVSAAGAVFIADSESHRVRALR</sequence>
<dbReference type="Gene3D" id="2.120.10.30">
    <property type="entry name" value="TolB, C-terminal domain"/>
    <property type="match status" value="3"/>
</dbReference>
<name>Q029Y8_SOLUE</name>
<dbReference type="PANTHER" id="PTHR46388">
    <property type="entry name" value="NHL REPEAT-CONTAINING PROTEIN 2"/>
    <property type="match status" value="1"/>
</dbReference>
<dbReference type="InterPro" id="IPR056822">
    <property type="entry name" value="TEN_NHL"/>
</dbReference>
<dbReference type="EMBL" id="CP000473">
    <property type="protein sequence ID" value="ABJ82138.1"/>
    <property type="molecule type" value="Genomic_DNA"/>
</dbReference>
<evidence type="ECO:0000259" key="4">
    <source>
        <dbReference type="Pfam" id="PF25021"/>
    </source>
</evidence>
<evidence type="ECO:0000256" key="2">
    <source>
        <dbReference type="SAM" id="MobiDB-lite"/>
    </source>
</evidence>
<proteinExistence type="predicted"/>
<dbReference type="Pfam" id="PF01436">
    <property type="entry name" value="NHL"/>
    <property type="match status" value="2"/>
</dbReference>
<evidence type="ECO:0000256" key="1">
    <source>
        <dbReference type="ARBA" id="ARBA00022737"/>
    </source>
</evidence>
<dbReference type="InterPro" id="IPR011042">
    <property type="entry name" value="6-blade_b-propeller_TolB-like"/>
</dbReference>
<protein>
    <submittedName>
        <fullName evidence="5">NHL repeat containing protein</fullName>
    </submittedName>
</protein>
<gene>
    <name evidence="5" type="ordered locus">Acid_1144</name>
</gene>
<dbReference type="InParanoid" id="Q029Y8"/>
<organism evidence="5">
    <name type="scientific">Solibacter usitatus (strain Ellin6076)</name>
    <dbReference type="NCBI Taxonomy" id="234267"/>
    <lineage>
        <taxon>Bacteria</taxon>
        <taxon>Pseudomonadati</taxon>
        <taxon>Acidobacteriota</taxon>
        <taxon>Terriglobia</taxon>
        <taxon>Bryobacterales</taxon>
        <taxon>Solibacteraceae</taxon>
        <taxon>Candidatus Solibacter</taxon>
    </lineage>
</organism>
<feature type="domain" description="Teneurin NHL" evidence="4">
    <location>
        <begin position="282"/>
        <end position="336"/>
    </location>
</feature>
<keyword evidence="3" id="KW-1133">Transmembrane helix</keyword>
<dbReference type="PANTHER" id="PTHR46388:SF2">
    <property type="entry name" value="NHL REPEAT-CONTAINING PROTEIN 2"/>
    <property type="match status" value="1"/>
</dbReference>
<keyword evidence="1" id="KW-0677">Repeat</keyword>
<dbReference type="KEGG" id="sus:Acid_1144"/>
<dbReference type="SUPFAM" id="SSF101898">
    <property type="entry name" value="NHL repeat"/>
    <property type="match status" value="1"/>
</dbReference>
<feature type="transmembrane region" description="Helical" evidence="3">
    <location>
        <begin position="29"/>
        <end position="49"/>
    </location>
</feature>
<dbReference type="AlphaFoldDB" id="Q029Y8"/>
<feature type="region of interest" description="Disordered" evidence="2">
    <location>
        <begin position="220"/>
        <end position="244"/>
    </location>
</feature>
<evidence type="ECO:0000256" key="3">
    <source>
        <dbReference type="SAM" id="Phobius"/>
    </source>
</evidence>
<dbReference type="InterPro" id="IPR001258">
    <property type="entry name" value="NHL_repeat"/>
</dbReference>
<reference evidence="5" key="1">
    <citation type="submission" date="2006-10" db="EMBL/GenBank/DDBJ databases">
        <title>Complete sequence of Solibacter usitatus Ellin6076.</title>
        <authorList>
            <consortium name="US DOE Joint Genome Institute"/>
            <person name="Copeland A."/>
            <person name="Lucas S."/>
            <person name="Lapidus A."/>
            <person name="Barry K."/>
            <person name="Detter J.C."/>
            <person name="Glavina del Rio T."/>
            <person name="Hammon N."/>
            <person name="Israni S."/>
            <person name="Dalin E."/>
            <person name="Tice H."/>
            <person name="Pitluck S."/>
            <person name="Thompson L.S."/>
            <person name="Brettin T."/>
            <person name="Bruce D."/>
            <person name="Han C."/>
            <person name="Tapia R."/>
            <person name="Gilna P."/>
            <person name="Schmutz J."/>
            <person name="Larimer F."/>
            <person name="Land M."/>
            <person name="Hauser L."/>
            <person name="Kyrpides N."/>
            <person name="Mikhailova N."/>
            <person name="Janssen P.H."/>
            <person name="Kuske C.R."/>
            <person name="Richardson P."/>
        </authorList>
    </citation>
    <scope>NUCLEOTIDE SEQUENCE</scope>
    <source>
        <strain evidence="5">Ellin6076</strain>
    </source>
</reference>
<dbReference type="eggNOG" id="COG3391">
    <property type="taxonomic scope" value="Bacteria"/>
</dbReference>
<dbReference type="STRING" id="234267.Acid_1144"/>
<accession>Q029Y8</accession>
<dbReference type="Pfam" id="PF25021">
    <property type="entry name" value="TEN_NHL"/>
    <property type="match status" value="1"/>
</dbReference>
<keyword evidence="3" id="KW-0472">Membrane</keyword>